<dbReference type="EMBL" id="AZFF01000006">
    <property type="protein sequence ID" value="KRL55773.1"/>
    <property type="molecule type" value="Genomic_DNA"/>
</dbReference>
<evidence type="ECO:0000313" key="4">
    <source>
        <dbReference type="Proteomes" id="UP000051999"/>
    </source>
</evidence>
<dbReference type="SUPFAM" id="SSF55729">
    <property type="entry name" value="Acyl-CoA N-acyltransferases (Nat)"/>
    <property type="match status" value="1"/>
</dbReference>
<dbReference type="eggNOG" id="COG1246">
    <property type="taxonomic scope" value="Bacteria"/>
</dbReference>
<evidence type="ECO:0000313" key="3">
    <source>
        <dbReference type="EMBL" id="KRL55773.1"/>
    </source>
</evidence>
<dbReference type="PROSITE" id="PS51186">
    <property type="entry name" value="GNAT"/>
    <property type="match status" value="1"/>
</dbReference>
<sequence length="162" mass="18847">MNIEPYHTNAQLTAGLVDLIEFCQNDEAHLGIKMIEQPDVFEIEHHYQENGGNFWIALDGDKVVGSIGLLKVGQQTAVLKKLFTYPEYRGEPHRLGRKLFQTLLTYAQAQSDIDKLVLDTPMGEHRSHFFYEKQGFKRISREKLTVDYEFPDRDSLIYEREL</sequence>
<dbReference type="PANTHER" id="PTHR13947:SF37">
    <property type="entry name" value="LD18367P"/>
    <property type="match status" value="1"/>
</dbReference>
<keyword evidence="1 3" id="KW-0808">Transferase</keyword>
<protein>
    <submittedName>
        <fullName evidence="3">Acetyltransferase</fullName>
    </submittedName>
</protein>
<dbReference type="STRING" id="1114972.FD35_GL002303"/>
<dbReference type="PANTHER" id="PTHR13947">
    <property type="entry name" value="GNAT FAMILY N-ACETYLTRANSFERASE"/>
    <property type="match status" value="1"/>
</dbReference>
<name>A0A0R1RFM1_9LACO</name>
<gene>
    <name evidence="3" type="ORF">FD35_GL002303</name>
</gene>
<dbReference type="Pfam" id="PF00583">
    <property type="entry name" value="Acetyltransf_1"/>
    <property type="match status" value="1"/>
</dbReference>
<evidence type="ECO:0000259" key="2">
    <source>
        <dbReference type="PROSITE" id="PS51186"/>
    </source>
</evidence>
<dbReference type="InterPro" id="IPR000182">
    <property type="entry name" value="GNAT_dom"/>
</dbReference>
<dbReference type="Gene3D" id="3.40.630.30">
    <property type="match status" value="1"/>
</dbReference>
<proteinExistence type="predicted"/>
<dbReference type="CDD" id="cd04301">
    <property type="entry name" value="NAT_SF"/>
    <property type="match status" value="1"/>
</dbReference>
<reference evidence="3 4" key="1">
    <citation type="journal article" date="2015" name="Genome Announc.">
        <title>Expanding the biotechnology potential of lactobacilli through comparative genomics of 213 strains and associated genera.</title>
        <authorList>
            <person name="Sun Z."/>
            <person name="Harris H.M."/>
            <person name="McCann A."/>
            <person name="Guo C."/>
            <person name="Argimon S."/>
            <person name="Zhang W."/>
            <person name="Yang X."/>
            <person name="Jeffery I.B."/>
            <person name="Cooney J.C."/>
            <person name="Kagawa T.F."/>
            <person name="Liu W."/>
            <person name="Song Y."/>
            <person name="Salvetti E."/>
            <person name="Wrobel A."/>
            <person name="Rasinkangas P."/>
            <person name="Parkhill J."/>
            <person name="Rea M.C."/>
            <person name="O'Sullivan O."/>
            <person name="Ritari J."/>
            <person name="Douillard F.P."/>
            <person name="Paul Ross R."/>
            <person name="Yang R."/>
            <person name="Briner A.E."/>
            <person name="Felis G.E."/>
            <person name="de Vos W.M."/>
            <person name="Barrangou R."/>
            <person name="Klaenhammer T.R."/>
            <person name="Caufield P.W."/>
            <person name="Cui Y."/>
            <person name="Zhang H."/>
            <person name="O'Toole P.W."/>
        </authorList>
    </citation>
    <scope>NUCLEOTIDE SEQUENCE [LARGE SCALE GENOMIC DNA]</scope>
    <source>
        <strain evidence="3 4">DSM 15814</strain>
    </source>
</reference>
<keyword evidence="4" id="KW-1185">Reference proteome</keyword>
<dbReference type="Proteomes" id="UP000051999">
    <property type="component" value="Unassembled WGS sequence"/>
</dbReference>
<dbReference type="RefSeq" id="WP_017261268.1">
    <property type="nucleotide sequence ID" value="NZ_AUAW01000024.1"/>
</dbReference>
<dbReference type="GO" id="GO:0008080">
    <property type="term" value="F:N-acetyltransferase activity"/>
    <property type="evidence" value="ECO:0007669"/>
    <property type="project" value="InterPro"/>
</dbReference>
<accession>A0A0R1RFM1</accession>
<comment type="caution">
    <text evidence="3">The sequence shown here is derived from an EMBL/GenBank/DDBJ whole genome shotgun (WGS) entry which is preliminary data.</text>
</comment>
<dbReference type="PATRIC" id="fig|1114972.6.peg.2366"/>
<dbReference type="AlphaFoldDB" id="A0A0R1RFM1"/>
<organism evidence="3 4">
    <name type="scientific">Furfurilactobacillus rossiae DSM 15814</name>
    <dbReference type="NCBI Taxonomy" id="1114972"/>
    <lineage>
        <taxon>Bacteria</taxon>
        <taxon>Bacillati</taxon>
        <taxon>Bacillota</taxon>
        <taxon>Bacilli</taxon>
        <taxon>Lactobacillales</taxon>
        <taxon>Lactobacillaceae</taxon>
        <taxon>Furfurilactobacillus</taxon>
    </lineage>
</organism>
<dbReference type="InterPro" id="IPR050769">
    <property type="entry name" value="NAT_camello-type"/>
</dbReference>
<feature type="domain" description="N-acetyltransferase" evidence="2">
    <location>
        <begin position="1"/>
        <end position="162"/>
    </location>
</feature>
<evidence type="ECO:0000256" key="1">
    <source>
        <dbReference type="ARBA" id="ARBA00022679"/>
    </source>
</evidence>
<dbReference type="OrthoDB" id="9799681at2"/>
<dbReference type="InterPro" id="IPR016181">
    <property type="entry name" value="Acyl_CoA_acyltransferase"/>
</dbReference>